<feature type="compositionally biased region" description="Polar residues" evidence="1">
    <location>
        <begin position="1"/>
        <end position="15"/>
    </location>
</feature>
<dbReference type="Proteomes" id="UP000030856">
    <property type="component" value="Unassembled WGS sequence"/>
</dbReference>
<dbReference type="OrthoDB" id="323463at2"/>
<evidence type="ECO:0000313" key="4">
    <source>
        <dbReference type="Proteomes" id="UP000030856"/>
    </source>
</evidence>
<dbReference type="eggNOG" id="COG2226">
    <property type="taxonomic scope" value="Bacteria"/>
</dbReference>
<dbReference type="AlphaFoldDB" id="A0A0B0HBA8"/>
<organism evidence="3 4">
    <name type="scientific">Solemya velum gill symbiont</name>
    <dbReference type="NCBI Taxonomy" id="2340"/>
    <lineage>
        <taxon>Bacteria</taxon>
        <taxon>Pseudomonadati</taxon>
        <taxon>Pseudomonadota</taxon>
        <taxon>Gammaproteobacteria</taxon>
        <taxon>sulfur-oxidizing symbionts</taxon>
    </lineage>
</organism>
<name>A0A0B0HBA8_SOVGS</name>
<reference evidence="3 4" key="1">
    <citation type="journal article" date="2014" name="BMC Genomics">
        <title>The genome of the intracellular bacterium of the coastal bivalve, Solemya velum: a blueprint for thriving in and out of symbiosis.</title>
        <authorList>
            <person name="Dmytrenko O."/>
            <person name="Russell S.L."/>
            <person name="Loo W.T."/>
            <person name="Fontanez K.M."/>
            <person name="Liao L."/>
            <person name="Roeselers G."/>
            <person name="Sharma R."/>
            <person name="Stewart F.J."/>
            <person name="Newton I.L."/>
            <person name="Woyke T."/>
            <person name="Wu D."/>
            <person name="Lang J.M."/>
            <person name="Eisen J.A."/>
            <person name="Cavanaugh C.M."/>
        </authorList>
    </citation>
    <scope>NUCLEOTIDE SEQUENCE [LARGE SCALE GENOMIC DNA]</scope>
    <source>
        <strain evidence="3 4">WH</strain>
    </source>
</reference>
<dbReference type="STRING" id="2340.JV46_13600"/>
<protein>
    <submittedName>
        <fullName evidence="3">Methyltransferase domain-containing protein</fullName>
    </submittedName>
</protein>
<keyword evidence="3" id="KW-0808">Transferase</keyword>
<dbReference type="InterPro" id="IPR013216">
    <property type="entry name" value="Methyltransf_11"/>
</dbReference>
<dbReference type="Pfam" id="PF08241">
    <property type="entry name" value="Methyltransf_11"/>
    <property type="match status" value="1"/>
</dbReference>
<dbReference type="CDD" id="cd02440">
    <property type="entry name" value="AdoMet_MTases"/>
    <property type="match status" value="1"/>
</dbReference>
<keyword evidence="3" id="KW-0489">Methyltransferase</keyword>
<dbReference type="GO" id="GO:0008757">
    <property type="term" value="F:S-adenosylmethionine-dependent methyltransferase activity"/>
    <property type="evidence" value="ECO:0007669"/>
    <property type="project" value="InterPro"/>
</dbReference>
<comment type="caution">
    <text evidence="3">The sequence shown here is derived from an EMBL/GenBank/DDBJ whole genome shotgun (WGS) entry which is preliminary data.</text>
</comment>
<dbReference type="RefSeq" id="WP_052131974.1">
    <property type="nucleotide sequence ID" value="NZ_JRAA01000001.1"/>
</dbReference>
<accession>A0A0B0HBA8</accession>
<sequence length="187" mass="21362">MARTTQYRPVQNDGSVSLDLGSGLEPRNPFKADAVMGVDIRESEDGTIVSADLAIEAIPFESDSFDFVTAFDLIEHIPRIIYAPERRFCFVELMNEIYRVLKPGGLFYSFTPAYPASAAWRDPTHVNIITDETFLMYFDDEKRWASMYGFNGYFHIEKQTRAKNGIHLETVMRKMLPVEKSESLQGD</sequence>
<proteinExistence type="predicted"/>
<evidence type="ECO:0000313" key="3">
    <source>
        <dbReference type="EMBL" id="KHF25917.1"/>
    </source>
</evidence>
<evidence type="ECO:0000259" key="2">
    <source>
        <dbReference type="Pfam" id="PF08241"/>
    </source>
</evidence>
<dbReference type="GeneID" id="86991872"/>
<evidence type="ECO:0000256" key="1">
    <source>
        <dbReference type="SAM" id="MobiDB-lite"/>
    </source>
</evidence>
<dbReference type="InterPro" id="IPR029063">
    <property type="entry name" value="SAM-dependent_MTases_sf"/>
</dbReference>
<keyword evidence="4" id="KW-1185">Reference proteome</keyword>
<dbReference type="EMBL" id="JRAA01000001">
    <property type="protein sequence ID" value="KHF25917.1"/>
    <property type="molecule type" value="Genomic_DNA"/>
</dbReference>
<dbReference type="GO" id="GO:0032259">
    <property type="term" value="P:methylation"/>
    <property type="evidence" value="ECO:0007669"/>
    <property type="project" value="UniProtKB-KW"/>
</dbReference>
<dbReference type="Gene3D" id="3.40.50.150">
    <property type="entry name" value="Vaccinia Virus protein VP39"/>
    <property type="match status" value="1"/>
</dbReference>
<gene>
    <name evidence="3" type="ORF">JV46_13600</name>
</gene>
<feature type="domain" description="Methyltransferase type 11" evidence="2">
    <location>
        <begin position="51"/>
        <end position="108"/>
    </location>
</feature>
<dbReference type="SUPFAM" id="SSF53335">
    <property type="entry name" value="S-adenosyl-L-methionine-dependent methyltransferases"/>
    <property type="match status" value="1"/>
</dbReference>
<feature type="region of interest" description="Disordered" evidence="1">
    <location>
        <begin position="1"/>
        <end position="22"/>
    </location>
</feature>